<proteinExistence type="predicted"/>
<sequence length="64" mass="7264">MEEKAMVVTGLKVLEENLDWEDIQWSQTVFTNKTLTSTATVAVVLPIYSKQNFAFFCFPTSNSN</sequence>
<comment type="caution">
    <text evidence="1">The sequence shown here is derived from an EMBL/GenBank/DDBJ whole genome shotgun (WGS) entry which is preliminary data.</text>
</comment>
<reference evidence="1" key="1">
    <citation type="submission" date="2023-03" db="EMBL/GenBank/DDBJ databases">
        <title>Chromosome-scale reference genome and RAD-based genetic map of yellow starthistle (Centaurea solstitialis) reveal putative structural variation and QTLs associated with invader traits.</title>
        <authorList>
            <person name="Reatini B."/>
            <person name="Cang F.A."/>
            <person name="Jiang Q."/>
            <person name="Mckibben M.T.W."/>
            <person name="Barker M.S."/>
            <person name="Rieseberg L.H."/>
            <person name="Dlugosch K.M."/>
        </authorList>
    </citation>
    <scope>NUCLEOTIDE SEQUENCE</scope>
    <source>
        <strain evidence="1">CAN-66</strain>
        <tissue evidence="1">Leaf</tissue>
    </source>
</reference>
<organism evidence="1 2">
    <name type="scientific">Centaurea solstitialis</name>
    <name type="common">yellow star-thistle</name>
    <dbReference type="NCBI Taxonomy" id="347529"/>
    <lineage>
        <taxon>Eukaryota</taxon>
        <taxon>Viridiplantae</taxon>
        <taxon>Streptophyta</taxon>
        <taxon>Embryophyta</taxon>
        <taxon>Tracheophyta</taxon>
        <taxon>Spermatophyta</taxon>
        <taxon>Magnoliopsida</taxon>
        <taxon>eudicotyledons</taxon>
        <taxon>Gunneridae</taxon>
        <taxon>Pentapetalae</taxon>
        <taxon>asterids</taxon>
        <taxon>campanulids</taxon>
        <taxon>Asterales</taxon>
        <taxon>Asteraceae</taxon>
        <taxon>Carduoideae</taxon>
        <taxon>Cardueae</taxon>
        <taxon>Centaureinae</taxon>
        <taxon>Centaurea</taxon>
    </lineage>
</organism>
<dbReference type="Proteomes" id="UP001172457">
    <property type="component" value="Chromosome 1"/>
</dbReference>
<keyword evidence="2" id="KW-1185">Reference proteome</keyword>
<name>A0AA38UB23_9ASTR</name>
<gene>
    <name evidence="1" type="ORF">OSB04_002723</name>
</gene>
<evidence type="ECO:0000313" key="2">
    <source>
        <dbReference type="Proteomes" id="UP001172457"/>
    </source>
</evidence>
<evidence type="ECO:0000313" key="1">
    <source>
        <dbReference type="EMBL" id="KAJ9566757.1"/>
    </source>
</evidence>
<dbReference type="EMBL" id="JARYMX010000001">
    <property type="protein sequence ID" value="KAJ9566757.1"/>
    <property type="molecule type" value="Genomic_DNA"/>
</dbReference>
<dbReference type="AlphaFoldDB" id="A0AA38UB23"/>
<accession>A0AA38UB23</accession>
<protein>
    <submittedName>
        <fullName evidence="1">Uncharacterized protein</fullName>
    </submittedName>
</protein>